<comment type="caution">
    <text evidence="1">The sequence shown here is derived from an EMBL/GenBank/DDBJ whole genome shotgun (WGS) entry which is preliminary data.</text>
</comment>
<gene>
    <name evidence="1" type="ORF">A2870_04035</name>
</gene>
<dbReference type="NCBIfam" id="TIGR02436">
    <property type="entry name" value="four helix bundle protein"/>
    <property type="match status" value="1"/>
</dbReference>
<dbReference type="EMBL" id="MFAZ01000007">
    <property type="protein sequence ID" value="OGD87923.1"/>
    <property type="molecule type" value="Genomic_DNA"/>
</dbReference>
<dbReference type="AlphaFoldDB" id="A0A1F5G7R8"/>
<proteinExistence type="predicted"/>
<accession>A0A1F5G7R8</accession>
<dbReference type="PANTHER" id="PTHR38471">
    <property type="entry name" value="FOUR HELIX BUNDLE PROTEIN"/>
    <property type="match status" value="1"/>
</dbReference>
<dbReference type="Gene3D" id="1.20.1440.60">
    <property type="entry name" value="23S rRNA-intervening sequence"/>
    <property type="match status" value="1"/>
</dbReference>
<evidence type="ECO:0008006" key="3">
    <source>
        <dbReference type="Google" id="ProtNLM"/>
    </source>
</evidence>
<sequence length="103" mass="12169">MEIFHLSRKVPKNNLNYEIWRQILRSCFSVPANIVEGYYSHKGKNYTSHLEISRGSAGETNYWLLVLKEIEDITEEKRISLSLKYEEVIKMLSRIINVVNSRH</sequence>
<dbReference type="InterPro" id="IPR012657">
    <property type="entry name" value="23S_rRNA-intervening_sequence"/>
</dbReference>
<dbReference type="InterPro" id="IPR036583">
    <property type="entry name" value="23S_rRNA_IVS_sf"/>
</dbReference>
<dbReference type="SUPFAM" id="SSF158446">
    <property type="entry name" value="IVS-encoded protein-like"/>
    <property type="match status" value="1"/>
</dbReference>
<protein>
    <recommendedName>
        <fullName evidence="3">Four helix bundle protein</fullName>
    </recommendedName>
</protein>
<name>A0A1F5G7R8_9BACT</name>
<evidence type="ECO:0000313" key="2">
    <source>
        <dbReference type="Proteomes" id="UP000179102"/>
    </source>
</evidence>
<evidence type="ECO:0000313" key="1">
    <source>
        <dbReference type="EMBL" id="OGD87923.1"/>
    </source>
</evidence>
<organism evidence="1 2">
    <name type="scientific">Candidatus Curtissbacteria bacterium RIFCSPHIGHO2_01_FULL_41_11</name>
    <dbReference type="NCBI Taxonomy" id="1797711"/>
    <lineage>
        <taxon>Bacteria</taxon>
        <taxon>Candidatus Curtissiibacteriota</taxon>
    </lineage>
</organism>
<dbReference type="Pfam" id="PF05635">
    <property type="entry name" value="23S_rRNA_IVP"/>
    <property type="match status" value="1"/>
</dbReference>
<reference evidence="1 2" key="1">
    <citation type="journal article" date="2016" name="Nat. Commun.">
        <title>Thousands of microbial genomes shed light on interconnected biogeochemical processes in an aquifer system.</title>
        <authorList>
            <person name="Anantharaman K."/>
            <person name="Brown C.T."/>
            <person name="Hug L.A."/>
            <person name="Sharon I."/>
            <person name="Castelle C.J."/>
            <person name="Probst A.J."/>
            <person name="Thomas B.C."/>
            <person name="Singh A."/>
            <person name="Wilkins M.J."/>
            <person name="Karaoz U."/>
            <person name="Brodie E.L."/>
            <person name="Williams K.H."/>
            <person name="Hubbard S.S."/>
            <person name="Banfield J.F."/>
        </authorList>
    </citation>
    <scope>NUCLEOTIDE SEQUENCE [LARGE SCALE GENOMIC DNA]</scope>
</reference>
<dbReference type="Proteomes" id="UP000179102">
    <property type="component" value="Unassembled WGS sequence"/>
</dbReference>
<dbReference type="PANTHER" id="PTHR38471:SF2">
    <property type="entry name" value="FOUR HELIX BUNDLE PROTEIN"/>
    <property type="match status" value="1"/>
</dbReference>